<name>A0A9P7MNE8_9HYPO</name>
<evidence type="ECO:0000313" key="3">
    <source>
        <dbReference type="Proteomes" id="UP000784919"/>
    </source>
</evidence>
<proteinExistence type="predicted"/>
<dbReference type="EMBL" id="SRPS01000204">
    <property type="protein sequence ID" value="KAG5962997.1"/>
    <property type="molecule type" value="Genomic_DNA"/>
</dbReference>
<reference evidence="2" key="1">
    <citation type="journal article" date="2020" name="bioRxiv">
        <title>Whole genome comparisons of ergot fungi reveals the divergence and evolution of species within the genus Claviceps are the result of varying mechanisms driving genome evolution and host range expansion.</title>
        <authorList>
            <person name="Wyka S.A."/>
            <person name="Mondo S.J."/>
            <person name="Liu M."/>
            <person name="Dettman J."/>
            <person name="Nalam V."/>
            <person name="Broders K.D."/>
        </authorList>
    </citation>
    <scope>NUCLEOTIDE SEQUENCE</scope>
    <source>
        <strain evidence="2">CCC 1102</strain>
    </source>
</reference>
<feature type="region of interest" description="Disordered" evidence="1">
    <location>
        <begin position="1"/>
        <end position="45"/>
    </location>
</feature>
<protein>
    <submittedName>
        <fullName evidence="2">Uncharacterized protein</fullName>
    </submittedName>
</protein>
<organism evidence="2 3">
    <name type="scientific">Claviceps arundinis</name>
    <dbReference type="NCBI Taxonomy" id="1623583"/>
    <lineage>
        <taxon>Eukaryota</taxon>
        <taxon>Fungi</taxon>
        <taxon>Dikarya</taxon>
        <taxon>Ascomycota</taxon>
        <taxon>Pezizomycotina</taxon>
        <taxon>Sordariomycetes</taxon>
        <taxon>Hypocreomycetidae</taxon>
        <taxon>Hypocreales</taxon>
        <taxon>Clavicipitaceae</taxon>
        <taxon>Claviceps</taxon>
    </lineage>
</organism>
<sequence length="271" mass="29148">MAPSTRVSAKTPEAPGPQGPPQLDALPQQGVPHQGQPAAGPSTAATLTHEAEVSRLQAIIAESEARRIASDAAAAQSAALLALATANGATTAPNAAGTPPGELLPPLVLQIAREMVSVAKEDVHDISTNKFDPWNLIRLHPILGLRPSPDEPASNVDITAGAFTLKKKTHTEKDYGDSLVLWLHSFKIVLCTGERHAAATPTSLGFWLVHKAFSPRQRPWIKMFRYSWVTKAEKFWLSREKNTAPLSLAFPSTQHHSQETISSIFASTTIQ</sequence>
<comment type="caution">
    <text evidence="2">The sequence shown here is derived from an EMBL/GenBank/DDBJ whole genome shotgun (WGS) entry which is preliminary data.</text>
</comment>
<gene>
    <name evidence="2" type="ORF">E4U56_003065</name>
</gene>
<dbReference type="Proteomes" id="UP000784919">
    <property type="component" value="Unassembled WGS sequence"/>
</dbReference>
<evidence type="ECO:0000256" key="1">
    <source>
        <dbReference type="SAM" id="MobiDB-lite"/>
    </source>
</evidence>
<accession>A0A9P7MNE8</accession>
<evidence type="ECO:0000313" key="2">
    <source>
        <dbReference type="EMBL" id="KAG5962997.1"/>
    </source>
</evidence>
<dbReference type="AlphaFoldDB" id="A0A9P7MNE8"/>